<dbReference type="Pfam" id="PF00176">
    <property type="entry name" value="SNF2-rel_dom"/>
    <property type="match status" value="1"/>
</dbReference>
<feature type="domain" description="Helicase C-terminal" evidence="9">
    <location>
        <begin position="1007"/>
        <end position="1158"/>
    </location>
</feature>
<comment type="subcellular location">
    <subcellularLocation>
        <location evidence="1">Nucleus</location>
    </subcellularLocation>
</comment>
<dbReference type="SMART" id="SM00298">
    <property type="entry name" value="CHROMO"/>
    <property type="match status" value="2"/>
</dbReference>
<feature type="region of interest" description="Disordered" evidence="6">
    <location>
        <begin position="1901"/>
        <end position="1993"/>
    </location>
</feature>
<dbReference type="Pfam" id="PF00385">
    <property type="entry name" value="Chromo"/>
    <property type="match status" value="2"/>
</dbReference>
<dbReference type="PROSITE" id="PS51194">
    <property type="entry name" value="HELICASE_CTER"/>
    <property type="match status" value="1"/>
</dbReference>
<accession>A0A8C5BDM0</accession>
<dbReference type="SUPFAM" id="SSF52540">
    <property type="entry name" value="P-loop containing nucleoside triphosphate hydrolases"/>
    <property type="match status" value="2"/>
</dbReference>
<sequence>MADPIMDLFEDTPLFNLDALPEDSFSQGSSDPVEEALKLALGQVDPPADTEPSPELTVTPGLGLTVAAPVPLLEPVPVAPAPVQHQTQAGGKIVILKGPQGQAQVLQTVSGGAGGGKVIRLVSGTQLRPGMSILQGGTVLNQAGQAHPVALLLLSPNVSFSLSITSTKCPSFPRLSQGGEAKRITLVLQQPSQAGTNTTQQGQTRLVLGQLPGGKLVLQGGQLAALTQARAVGQAGGQPKVLTIQLQVQQQPNAQGGVKYQLVSGGTPGSPQMLQITQGQGGQRVALPLKMLLQPQTSAASSAGGTVSVVKVINTSAAGSAATTTTTSGGLGVSGLGGQAIRITKASGETVTVRRVETLCKQEKANRIVAEAIARAKARGEKNLPRVLNQDELPASHAAAELGGTVTVVTTAAKKKSGGILLQKTILPTRPLTPGCPTPATQRRSNRVVKRKKYTEDLDIKITDDEDEQEDVDITTTTTAVQLKQQTVELDADGQPSMQFFVENPSEEDAAIVDKVLSMRSTRKEVSPGQYIIMEEFFVKYKNYSYLHCEWSTLEQLERDKRIHQKLKRFKIKYTQMRNLFQEEEEAFNPDYIEADRILDESHSVDKDNGEPVVYYLVKWLSLPYEDATWELKEDVDEGKVEEFKKIQDRPARLKRTPRPPAASWKKLEESKEYNSGNVLREYQLEGVNWLLFNWYNRQNCILADEMGLGKTIQSISLLSEVFGAGIQGPFLVIAPLSTITNWEREFATWTDMNAIVYHGSLASRQMIQQYEMYCKDDKEHLIPGAYKFDALITTFEMVLSDCPELREISWRCVIIDEAHRLKNRNCKLLDSLKMLDMEHKVLLTGTPLQNTVEELFSLLHFLEPAQFPSETEFLKEFGDLKTEEQVQKLQSILKPMMLRRLKEDVEKNLAPKQETIIEVELTDVQKKYYRAILERNFTFLSVGVNSNSNVPNLLNTMMELRKCCNHPYLINGAEEKIVAELRQVYDPMAADFHLQALIRSAGKLVLLDKLLPRLKAGGHKVLIFSQMVRCLDILEDYLINKRYLYERIDGRVRGNLRQAAIDRFSKPDSDRFVFLLCTRAGGLGINLTAADTCVIFDSDWNPQNDLQAQARCHRIGQSKAVKVYRLITRNSYEREMLDKASLKLGLDRAVLQSMSGSKEIPQFSKKEIEDLLRKGAYAAIMDENDEGSRFCEEDIDQILQRRATTITIESEGKGSTFSKASFVASENRNDIALDDPEFWQKWAKKADIDFDSMNRKNTLVIDTPRVRKQTRQYSTLRGEGGELSEPDSDDEYPPANSRQSRSSRRSERHTGNGYGRTDCFRVEKHLLVYGWGRWRDILSHARCKRRLGERDVETICRVILVFCLLHYRGDENIKSFIWELITPAENGREPQTLLNHSGLSIPVPRGRKGKRVKAQSTFDVQKVEWIRKYNPDTLLLDDSYRKHLKHQCNKVLLRVRMLYYLKQEVIGGQAEAVLKGGDYRDMDIWMPDMEQQEVPAGWWDTAADRSLLVGVFKHGYEMYTTMRADPCFCFLERAGRPDDKAIDAEQHTGDAEMGEDVDDDKYSEDPEFKPAARHTKDMYEEHDSLNMDDEVSVDDKAPPPVPQSSSNQSGACEWPTSSTLTARLRRLITAYQRSYRQEQLKMEAEAKGDRRRRRCEQASKLKEIARQERQQRWTRREECDFYRVVSTFGVEKIQKEPGLPEDQDPHYEWTRFRSFARLDKKTDESLGRYFRAFVAMCRRVCHLRPARSEGEEPSSLAPITEERASRTLYRISLLRRLRERVLPHSSLEERLLLAPAGSELPAWWMSPEHDRQLMLGASLHGVSRTELSIYADTQFSFSQVHQDFLMTQQNLPQPPATPTAAAAAAPRPATPLSTPKLEEGEELGVKEEEVEVEAAAAAGVGPMGAQLQSTPLSHHDAKSRGRSWGFKGERSRGRKAERRAAEGGEEGGRGSDSDSDSESGSSSSERSASSDDSGESDGGTGKASRTQRNGRM</sequence>
<dbReference type="InterPro" id="IPR000330">
    <property type="entry name" value="SNF2_N"/>
</dbReference>
<reference evidence="10" key="1">
    <citation type="submission" date="2025-08" db="UniProtKB">
        <authorList>
            <consortium name="Ensembl"/>
        </authorList>
    </citation>
    <scope>IDENTIFICATION</scope>
</reference>
<dbReference type="InterPro" id="IPR038718">
    <property type="entry name" value="SNF2-like_sf"/>
</dbReference>
<feature type="region of interest" description="Disordered" evidence="6">
    <location>
        <begin position="1271"/>
        <end position="1312"/>
    </location>
</feature>
<evidence type="ECO:0000313" key="10">
    <source>
        <dbReference type="Ensembl" id="ENSGMOP00000044530.1"/>
    </source>
</evidence>
<dbReference type="PANTHER" id="PTHR46850:SF1">
    <property type="entry name" value="CHROMODOMAIN-HELICASE-DNA-BINDING PROTEIN 9"/>
    <property type="match status" value="1"/>
</dbReference>
<dbReference type="InterPro" id="IPR027417">
    <property type="entry name" value="P-loop_NTPase"/>
</dbReference>
<dbReference type="SUPFAM" id="SSF54160">
    <property type="entry name" value="Chromo domain-like"/>
    <property type="match status" value="2"/>
</dbReference>
<dbReference type="Pfam" id="PF23078">
    <property type="entry name" value="HTH_CHD6-9"/>
    <property type="match status" value="1"/>
</dbReference>
<dbReference type="GeneTree" id="ENSGT00940000153649"/>
<evidence type="ECO:0000256" key="1">
    <source>
        <dbReference type="ARBA" id="ARBA00004123"/>
    </source>
</evidence>
<evidence type="ECO:0000256" key="5">
    <source>
        <dbReference type="ARBA" id="ARBA00049360"/>
    </source>
</evidence>
<dbReference type="PANTHER" id="PTHR46850">
    <property type="entry name" value="CHROMODOMAIN-HELICASE-DNA-BINDING PROTEIN 9"/>
    <property type="match status" value="1"/>
</dbReference>
<dbReference type="InterPro" id="IPR056342">
    <property type="entry name" value="HTH_CHD6-9"/>
</dbReference>
<dbReference type="CDD" id="cd18663">
    <property type="entry name" value="CD2_tandem_CHD5-9_like"/>
    <property type="match status" value="1"/>
</dbReference>
<evidence type="ECO:0000256" key="6">
    <source>
        <dbReference type="SAM" id="MobiDB-lite"/>
    </source>
</evidence>
<proteinExistence type="predicted"/>
<dbReference type="CDD" id="cd18668">
    <property type="entry name" value="CD1_tandem_CHD5-9_like"/>
    <property type="match status" value="1"/>
</dbReference>
<reference evidence="10" key="2">
    <citation type="submission" date="2025-09" db="UniProtKB">
        <authorList>
            <consortium name="Ensembl"/>
        </authorList>
    </citation>
    <scope>IDENTIFICATION</scope>
</reference>
<dbReference type="PROSITE" id="PS51192">
    <property type="entry name" value="HELICASE_ATP_BIND_1"/>
    <property type="match status" value="1"/>
</dbReference>
<dbReference type="SMART" id="SM00487">
    <property type="entry name" value="DEXDc"/>
    <property type="match status" value="1"/>
</dbReference>
<dbReference type="InterPro" id="IPR049730">
    <property type="entry name" value="SNF2/RAD54-like_C"/>
</dbReference>
<feature type="domain" description="Helicase ATP-binding" evidence="8">
    <location>
        <begin position="692"/>
        <end position="866"/>
    </location>
</feature>
<evidence type="ECO:0000313" key="11">
    <source>
        <dbReference type="Proteomes" id="UP000694546"/>
    </source>
</evidence>
<evidence type="ECO:0000259" key="8">
    <source>
        <dbReference type="PROSITE" id="PS51192"/>
    </source>
</evidence>
<dbReference type="SMART" id="SM00490">
    <property type="entry name" value="HELICc"/>
    <property type="match status" value="1"/>
</dbReference>
<dbReference type="Gene3D" id="1.10.10.60">
    <property type="entry name" value="Homeodomain-like"/>
    <property type="match status" value="1"/>
</dbReference>
<name>A0A8C5BDM0_GADMO</name>
<feature type="compositionally biased region" description="Low complexity" evidence="6">
    <location>
        <begin position="1959"/>
        <end position="1972"/>
    </location>
</feature>
<feature type="compositionally biased region" description="Low complexity" evidence="6">
    <location>
        <begin position="1859"/>
        <end position="1876"/>
    </location>
</feature>
<feature type="compositionally biased region" description="Acidic residues" evidence="6">
    <location>
        <begin position="1553"/>
        <end position="1563"/>
    </location>
</feature>
<dbReference type="InterPro" id="IPR014001">
    <property type="entry name" value="Helicase_ATP-bd"/>
</dbReference>
<dbReference type="Gene3D" id="3.40.50.300">
    <property type="entry name" value="P-loop containing nucleotide triphosphate hydrolases"/>
    <property type="match status" value="1"/>
</dbReference>
<dbReference type="GO" id="GO:0005524">
    <property type="term" value="F:ATP binding"/>
    <property type="evidence" value="ECO:0007669"/>
    <property type="project" value="UniProtKB-KW"/>
</dbReference>
<keyword evidence="3" id="KW-0378">Hydrolase</keyword>
<dbReference type="Gene3D" id="2.40.50.40">
    <property type="match status" value="2"/>
</dbReference>
<keyword evidence="2" id="KW-0677">Repeat</keyword>
<protein>
    <submittedName>
        <fullName evidence="10">Chromodomain helicase DNA binding protein 8</fullName>
    </submittedName>
</protein>
<comment type="catalytic activity">
    <reaction evidence="5">
        <text>ATP + H2O = ADP + phosphate + H(+)</text>
        <dbReference type="Rhea" id="RHEA:13065"/>
        <dbReference type="ChEBI" id="CHEBI:15377"/>
        <dbReference type="ChEBI" id="CHEBI:15378"/>
        <dbReference type="ChEBI" id="CHEBI:30616"/>
        <dbReference type="ChEBI" id="CHEBI:43474"/>
        <dbReference type="ChEBI" id="CHEBI:456216"/>
    </reaction>
</comment>
<dbReference type="InterPro" id="IPR051493">
    <property type="entry name" value="CHD"/>
</dbReference>
<dbReference type="GO" id="GO:0005634">
    <property type="term" value="C:nucleus"/>
    <property type="evidence" value="ECO:0007669"/>
    <property type="project" value="UniProtKB-SubCell"/>
</dbReference>
<feature type="compositionally biased region" description="Polar residues" evidence="6">
    <location>
        <begin position="1984"/>
        <end position="1993"/>
    </location>
</feature>
<dbReference type="Ensembl" id="ENSGMOT00000055717.1">
    <property type="protein sequence ID" value="ENSGMOP00000044530.1"/>
    <property type="gene ID" value="ENSGMOG00000015075.2"/>
</dbReference>
<feature type="compositionally biased region" description="Acidic residues" evidence="6">
    <location>
        <begin position="1283"/>
        <end position="1293"/>
    </location>
</feature>
<dbReference type="PROSITE" id="PS50013">
    <property type="entry name" value="CHROMO_2"/>
    <property type="match status" value="1"/>
</dbReference>
<evidence type="ECO:0000256" key="2">
    <source>
        <dbReference type="ARBA" id="ARBA00022737"/>
    </source>
</evidence>
<dbReference type="InterPro" id="IPR001650">
    <property type="entry name" value="Helicase_C-like"/>
</dbReference>
<organism evidence="10 11">
    <name type="scientific">Gadus morhua</name>
    <name type="common">Atlantic cod</name>
    <dbReference type="NCBI Taxonomy" id="8049"/>
    <lineage>
        <taxon>Eukaryota</taxon>
        <taxon>Metazoa</taxon>
        <taxon>Chordata</taxon>
        <taxon>Craniata</taxon>
        <taxon>Vertebrata</taxon>
        <taxon>Euteleostomi</taxon>
        <taxon>Actinopterygii</taxon>
        <taxon>Neopterygii</taxon>
        <taxon>Teleostei</taxon>
        <taxon>Neoteleostei</taxon>
        <taxon>Acanthomorphata</taxon>
        <taxon>Zeiogadaria</taxon>
        <taxon>Gadariae</taxon>
        <taxon>Gadiformes</taxon>
        <taxon>Gadoidei</taxon>
        <taxon>Gadidae</taxon>
        <taxon>Gadus</taxon>
    </lineage>
</organism>
<dbReference type="Pfam" id="PF00271">
    <property type="entry name" value="Helicase_C"/>
    <property type="match status" value="1"/>
</dbReference>
<evidence type="ECO:0000259" key="7">
    <source>
        <dbReference type="PROSITE" id="PS50013"/>
    </source>
</evidence>
<feature type="region of interest" description="Disordered" evidence="6">
    <location>
        <begin position="1591"/>
        <end position="1618"/>
    </location>
</feature>
<dbReference type="Proteomes" id="UP000694546">
    <property type="component" value="Chromosome 8"/>
</dbReference>
<evidence type="ECO:0000256" key="4">
    <source>
        <dbReference type="ARBA" id="ARBA00023242"/>
    </source>
</evidence>
<dbReference type="GO" id="GO:0003677">
    <property type="term" value="F:DNA binding"/>
    <property type="evidence" value="ECO:0007669"/>
    <property type="project" value="UniProtKB-KW"/>
</dbReference>
<evidence type="ECO:0000256" key="3">
    <source>
        <dbReference type="ARBA" id="ARBA00022801"/>
    </source>
</evidence>
<dbReference type="Gene3D" id="3.40.50.10810">
    <property type="entry name" value="Tandem AAA-ATPase domain"/>
    <property type="match status" value="1"/>
</dbReference>
<feature type="compositionally biased region" description="Basic and acidic residues" evidence="6">
    <location>
        <begin position="1564"/>
        <end position="1578"/>
    </location>
</feature>
<dbReference type="InterPro" id="IPR023780">
    <property type="entry name" value="Chromo_domain"/>
</dbReference>
<feature type="compositionally biased region" description="Basic and acidic residues" evidence="6">
    <location>
        <begin position="1939"/>
        <end position="1953"/>
    </location>
</feature>
<feature type="domain" description="Chromo" evidence="7">
    <location>
        <begin position="593"/>
        <end position="659"/>
    </location>
</feature>
<feature type="region of interest" description="Disordered" evidence="6">
    <location>
        <begin position="1546"/>
        <end position="1578"/>
    </location>
</feature>
<dbReference type="CDD" id="cd18793">
    <property type="entry name" value="SF2_C_SNF"/>
    <property type="match status" value="1"/>
</dbReference>
<keyword evidence="4" id="KW-0539">Nucleus</keyword>
<evidence type="ECO:0000259" key="9">
    <source>
        <dbReference type="PROSITE" id="PS51194"/>
    </source>
</evidence>
<dbReference type="InterPro" id="IPR016197">
    <property type="entry name" value="Chromo-like_dom_sf"/>
</dbReference>
<gene>
    <name evidence="10" type="primary">chd8</name>
</gene>
<feature type="region of interest" description="Disordered" evidence="6">
    <location>
        <begin position="1850"/>
        <end position="1888"/>
    </location>
</feature>
<dbReference type="InterPro" id="IPR000953">
    <property type="entry name" value="Chromo/chromo_shadow_dom"/>
</dbReference>
<dbReference type="GO" id="GO:0016787">
    <property type="term" value="F:hydrolase activity"/>
    <property type="evidence" value="ECO:0007669"/>
    <property type="project" value="UniProtKB-KW"/>
</dbReference>
<dbReference type="GO" id="GO:0006325">
    <property type="term" value="P:chromatin organization"/>
    <property type="evidence" value="ECO:0007669"/>
    <property type="project" value="UniProtKB-KW"/>
</dbReference>
<keyword evidence="11" id="KW-1185">Reference proteome</keyword>